<keyword evidence="2" id="KW-0732">Signal</keyword>
<feature type="domain" description="WSC" evidence="3">
    <location>
        <begin position="138"/>
        <end position="204"/>
    </location>
</feature>
<evidence type="ECO:0000259" key="3">
    <source>
        <dbReference type="PROSITE" id="PS51212"/>
    </source>
</evidence>
<name>A0A2V1DKY6_9PLEO</name>
<feature type="chain" id="PRO_5015881529" evidence="2">
    <location>
        <begin position="21"/>
        <end position="204"/>
    </location>
</feature>
<proteinExistence type="predicted"/>
<dbReference type="STRING" id="97972.A0A2V1DKY6"/>
<dbReference type="PANTHER" id="PTHR45964:SF9">
    <property type="entry name" value="SULFOTRANSFERASE"/>
    <property type="match status" value="1"/>
</dbReference>
<dbReference type="Pfam" id="PF01822">
    <property type="entry name" value="WSC"/>
    <property type="match status" value="2"/>
</dbReference>
<organism evidence="4 5">
    <name type="scientific">Periconia macrospinosa</name>
    <dbReference type="NCBI Taxonomy" id="97972"/>
    <lineage>
        <taxon>Eukaryota</taxon>
        <taxon>Fungi</taxon>
        <taxon>Dikarya</taxon>
        <taxon>Ascomycota</taxon>
        <taxon>Pezizomycotina</taxon>
        <taxon>Dothideomycetes</taxon>
        <taxon>Pleosporomycetidae</taxon>
        <taxon>Pleosporales</taxon>
        <taxon>Massarineae</taxon>
        <taxon>Periconiaceae</taxon>
        <taxon>Periconia</taxon>
    </lineage>
</organism>
<evidence type="ECO:0000313" key="5">
    <source>
        <dbReference type="Proteomes" id="UP000244855"/>
    </source>
</evidence>
<feature type="domain" description="WSC" evidence="3">
    <location>
        <begin position="35"/>
        <end position="127"/>
    </location>
</feature>
<keyword evidence="5" id="KW-1185">Reference proteome</keyword>
<dbReference type="PROSITE" id="PS51212">
    <property type="entry name" value="WSC"/>
    <property type="match status" value="2"/>
</dbReference>
<dbReference type="InterPro" id="IPR051589">
    <property type="entry name" value="Sialate-O-sulfotransferase"/>
</dbReference>
<evidence type="ECO:0000256" key="2">
    <source>
        <dbReference type="SAM" id="SignalP"/>
    </source>
</evidence>
<evidence type="ECO:0000313" key="4">
    <source>
        <dbReference type="EMBL" id="PVH98283.1"/>
    </source>
</evidence>
<protein>
    <submittedName>
        <fullName evidence="4">WSC-domain-containing protein</fullName>
    </submittedName>
</protein>
<dbReference type="PANTHER" id="PTHR45964">
    <property type="entry name" value="WSCD FAMILY MEMBER CG9164"/>
    <property type="match status" value="1"/>
</dbReference>
<dbReference type="SMART" id="SM00321">
    <property type="entry name" value="WSC"/>
    <property type="match status" value="1"/>
</dbReference>
<feature type="signal peptide" evidence="2">
    <location>
        <begin position="1"/>
        <end position="20"/>
    </location>
</feature>
<dbReference type="EMBL" id="KZ805417">
    <property type="protein sequence ID" value="PVH98283.1"/>
    <property type="molecule type" value="Genomic_DNA"/>
</dbReference>
<dbReference type="Proteomes" id="UP000244855">
    <property type="component" value="Unassembled WGS sequence"/>
</dbReference>
<dbReference type="AlphaFoldDB" id="A0A2V1DKY6"/>
<reference evidence="4 5" key="1">
    <citation type="journal article" date="2018" name="Sci. Rep.">
        <title>Comparative genomics provides insights into the lifestyle and reveals functional heterogeneity of dark septate endophytic fungi.</title>
        <authorList>
            <person name="Knapp D.G."/>
            <person name="Nemeth J.B."/>
            <person name="Barry K."/>
            <person name="Hainaut M."/>
            <person name="Henrissat B."/>
            <person name="Johnson J."/>
            <person name="Kuo A."/>
            <person name="Lim J.H.P."/>
            <person name="Lipzen A."/>
            <person name="Nolan M."/>
            <person name="Ohm R.A."/>
            <person name="Tamas L."/>
            <person name="Grigoriev I.V."/>
            <person name="Spatafora J.W."/>
            <person name="Nagy L.G."/>
            <person name="Kovacs G.M."/>
        </authorList>
    </citation>
    <scope>NUCLEOTIDE SEQUENCE [LARGE SCALE GENOMIC DNA]</scope>
    <source>
        <strain evidence="4 5">DSE2036</strain>
    </source>
</reference>
<dbReference type="OrthoDB" id="2019572at2759"/>
<gene>
    <name evidence="4" type="ORF">DM02DRAFT_531451</name>
</gene>
<keyword evidence="1" id="KW-0677">Repeat</keyword>
<evidence type="ECO:0000256" key="1">
    <source>
        <dbReference type="ARBA" id="ARBA00022737"/>
    </source>
</evidence>
<sequence length="204" mass="22046">MSSIKRIVLGLYSLTRLVTATSEDKPPCAQGSYTPYKYLGCFEDSRDSRSLSYRSDLGFDSVTVESCTAVCKANGYHYAGLEYYGECYCGTDIASSQVSDSQCTYPCNGDKSQTCGGSNLLSVYADPTIMQNVAEPKDYVSLGCWTDGNGGRALGFNQADNVNGSELTTKMCLQACGSRGFGYAGTEYSQECYCGTQLDDNSER</sequence>
<accession>A0A2V1DKY6</accession>
<dbReference type="InterPro" id="IPR002889">
    <property type="entry name" value="WSC_carb-bd"/>
</dbReference>